<proteinExistence type="predicted"/>
<gene>
    <name evidence="1" type="ORF">M404DRAFT_996289</name>
</gene>
<dbReference type="AlphaFoldDB" id="A0A0C3P7P8"/>
<protein>
    <submittedName>
        <fullName evidence="1">Uncharacterized protein</fullName>
    </submittedName>
</protein>
<sequence length="67" mass="7457">MCAQKDPQPPSCYRSEHVSAVLSIGDRVGHGSEKVVPTTKKNHLTFPMVWTYLTSHPHQSLVRDPSS</sequence>
<reference evidence="1 2" key="1">
    <citation type="submission" date="2014-04" db="EMBL/GenBank/DDBJ databases">
        <authorList>
            <consortium name="DOE Joint Genome Institute"/>
            <person name="Kuo A."/>
            <person name="Kohler A."/>
            <person name="Costa M.D."/>
            <person name="Nagy L.G."/>
            <person name="Floudas D."/>
            <person name="Copeland A."/>
            <person name="Barry K.W."/>
            <person name="Cichocki N."/>
            <person name="Veneault-Fourrey C."/>
            <person name="LaButti K."/>
            <person name="Lindquist E.A."/>
            <person name="Lipzen A."/>
            <person name="Lundell T."/>
            <person name="Morin E."/>
            <person name="Murat C."/>
            <person name="Sun H."/>
            <person name="Tunlid A."/>
            <person name="Henrissat B."/>
            <person name="Grigoriev I.V."/>
            <person name="Hibbett D.S."/>
            <person name="Martin F."/>
            <person name="Nordberg H.P."/>
            <person name="Cantor M.N."/>
            <person name="Hua S.X."/>
        </authorList>
    </citation>
    <scope>NUCLEOTIDE SEQUENCE [LARGE SCALE GENOMIC DNA]</scope>
    <source>
        <strain evidence="1 2">Marx 270</strain>
    </source>
</reference>
<dbReference type="Proteomes" id="UP000054217">
    <property type="component" value="Unassembled WGS sequence"/>
</dbReference>
<name>A0A0C3P7P8_PISTI</name>
<reference evidence="2" key="2">
    <citation type="submission" date="2015-01" db="EMBL/GenBank/DDBJ databases">
        <title>Evolutionary Origins and Diversification of the Mycorrhizal Mutualists.</title>
        <authorList>
            <consortium name="DOE Joint Genome Institute"/>
            <consortium name="Mycorrhizal Genomics Consortium"/>
            <person name="Kohler A."/>
            <person name="Kuo A."/>
            <person name="Nagy L.G."/>
            <person name="Floudas D."/>
            <person name="Copeland A."/>
            <person name="Barry K.W."/>
            <person name="Cichocki N."/>
            <person name="Veneault-Fourrey C."/>
            <person name="LaButti K."/>
            <person name="Lindquist E.A."/>
            <person name="Lipzen A."/>
            <person name="Lundell T."/>
            <person name="Morin E."/>
            <person name="Murat C."/>
            <person name="Riley R."/>
            <person name="Ohm R."/>
            <person name="Sun H."/>
            <person name="Tunlid A."/>
            <person name="Henrissat B."/>
            <person name="Grigoriev I.V."/>
            <person name="Hibbett D.S."/>
            <person name="Martin F."/>
        </authorList>
    </citation>
    <scope>NUCLEOTIDE SEQUENCE [LARGE SCALE GENOMIC DNA]</scope>
    <source>
        <strain evidence="2">Marx 270</strain>
    </source>
</reference>
<dbReference type="EMBL" id="KN831954">
    <property type="protein sequence ID" value="KIO09445.1"/>
    <property type="molecule type" value="Genomic_DNA"/>
</dbReference>
<evidence type="ECO:0000313" key="2">
    <source>
        <dbReference type="Proteomes" id="UP000054217"/>
    </source>
</evidence>
<dbReference type="InParanoid" id="A0A0C3P7P8"/>
<organism evidence="1 2">
    <name type="scientific">Pisolithus tinctorius Marx 270</name>
    <dbReference type="NCBI Taxonomy" id="870435"/>
    <lineage>
        <taxon>Eukaryota</taxon>
        <taxon>Fungi</taxon>
        <taxon>Dikarya</taxon>
        <taxon>Basidiomycota</taxon>
        <taxon>Agaricomycotina</taxon>
        <taxon>Agaricomycetes</taxon>
        <taxon>Agaricomycetidae</taxon>
        <taxon>Boletales</taxon>
        <taxon>Sclerodermatineae</taxon>
        <taxon>Pisolithaceae</taxon>
        <taxon>Pisolithus</taxon>
    </lineage>
</organism>
<accession>A0A0C3P7P8</accession>
<dbReference type="HOGENOM" id="CLU_2813410_0_0_1"/>
<evidence type="ECO:0000313" key="1">
    <source>
        <dbReference type="EMBL" id="KIO09445.1"/>
    </source>
</evidence>
<keyword evidence="2" id="KW-1185">Reference proteome</keyword>